<dbReference type="Gene3D" id="3.40.640.10">
    <property type="entry name" value="Type I PLP-dependent aspartate aminotransferase-like (Major domain)"/>
    <property type="match status" value="2"/>
</dbReference>
<comment type="caution">
    <text evidence="7">The sequence shown here is derived from an EMBL/GenBank/DDBJ whole genome shotgun (WGS) entry which is preliminary data.</text>
</comment>
<dbReference type="SUPFAM" id="SSF53383">
    <property type="entry name" value="PLP-dependent transferases"/>
    <property type="match status" value="2"/>
</dbReference>
<comment type="similarity">
    <text evidence="2">Belongs to the alliinase family.</text>
</comment>
<keyword evidence="3" id="KW-0808">Transferase</keyword>
<dbReference type="PANTHER" id="PTHR43795:SF20">
    <property type="entry name" value="TRYPTOPHAN AMINOTRANSFERASE-RELATED PROTEIN 3"/>
    <property type="match status" value="1"/>
</dbReference>
<evidence type="ECO:0000256" key="3">
    <source>
        <dbReference type="ARBA" id="ARBA00022576"/>
    </source>
</evidence>
<keyword evidence="3" id="KW-0032">Aminotransferase</keyword>
<name>A0AAN8ZMW1_9MAGN</name>
<dbReference type="Gene3D" id="3.90.1150.10">
    <property type="entry name" value="Aspartate Aminotransferase, domain 1"/>
    <property type="match status" value="2"/>
</dbReference>
<accession>A0AAN8ZMW1</accession>
<dbReference type="InterPro" id="IPR015424">
    <property type="entry name" value="PyrdxlP-dep_Trfase"/>
</dbReference>
<dbReference type="InterPro" id="IPR006948">
    <property type="entry name" value="Alliinase_C"/>
</dbReference>
<feature type="domain" description="Alliinase C-terminal" evidence="6">
    <location>
        <begin position="95"/>
        <end position="450"/>
    </location>
</feature>
<dbReference type="InterPro" id="IPR037029">
    <property type="entry name" value="Alliinase_N_sf"/>
</dbReference>
<dbReference type="InterPro" id="IPR015422">
    <property type="entry name" value="PyrdxlP-dep_Trfase_small"/>
</dbReference>
<dbReference type="InterPro" id="IPR015421">
    <property type="entry name" value="PyrdxlP-dep_Trfase_major"/>
</dbReference>
<evidence type="ECO:0000313" key="7">
    <source>
        <dbReference type="EMBL" id="KAK6940068.1"/>
    </source>
</evidence>
<dbReference type="Proteomes" id="UP001370490">
    <property type="component" value="Unassembled WGS sequence"/>
</dbReference>
<dbReference type="GO" id="GO:0008483">
    <property type="term" value="F:transaminase activity"/>
    <property type="evidence" value="ECO:0007669"/>
    <property type="project" value="UniProtKB-KW"/>
</dbReference>
<dbReference type="GO" id="GO:0016846">
    <property type="term" value="F:carbon-sulfur lyase activity"/>
    <property type="evidence" value="ECO:0007669"/>
    <property type="project" value="InterPro"/>
</dbReference>
<dbReference type="EMBL" id="JBAMMX010000005">
    <property type="protein sequence ID" value="KAK6940068.1"/>
    <property type="molecule type" value="Genomic_DNA"/>
</dbReference>
<keyword evidence="4" id="KW-0663">Pyridoxal phosphate</keyword>
<protein>
    <submittedName>
        <fullName evidence="7">Alliinase, EGF-like domain</fullName>
    </submittedName>
</protein>
<evidence type="ECO:0000256" key="1">
    <source>
        <dbReference type="ARBA" id="ARBA00001933"/>
    </source>
</evidence>
<dbReference type="Pfam" id="PF04863">
    <property type="entry name" value="EGF_alliinase"/>
    <property type="match status" value="1"/>
</dbReference>
<sequence length="822" mass="92118">MDNKIQSSKILVVGLLSCSILLNLFLVDQFMKDEGKLSWSREAAIEAEAVASISCSGHGRAFLDGSVLDGNYPICECNTCYEGPDCSQFSSLCVVDADGGNPLFLEPFWVKHAASSAVVVAGWHRMSYAYDSAATPLMSQELEKKIRKLHKLVGNAVSDNRFIVFGVGSTQLLAAAIYALSSNLSNPPAQIVASVPHYPVYQAQADMFRSVDFEFLGDPSLRKNTTDLSTEFIEIVTSPNNPDGQLNRPILQGSSAKTVYDHAYYWPHFTPIPAPADGDVMTFTLSKLTGHAGSRFGWALIKDEEVFKKMYMFITINSMGMSHDSQLRALKLLNVVLEGNGKEIHEFGYETMRKRWEVLRKTLSSSKRFSLQETPSHFCSFSQKVRELSPAFAWVKCEGEEEVDCTAMLLAGGIIGRGGSMFGAEKRYVRLSVLRSQDDFDILIQKLEALVSEEDGVGAKTIGNPMFLEPFWMKHAAESAIMVAGWHRMGYSYTDNTGISQELKKQIHKLHRVVGNAITDNRFMVFGAGSTQLLIAAVYALSSHNSTSPARIVASVPFYPVYELQPELFRSMDFKFEGDTSMWRNASDMDMNFIEFVTSPNNPDGLLKKELLTGSFVKTIHDHAYYWPHFSPITAPANEDFMIFTMSKLTGHAGSRFGWALIKDEGVYEKMYRFLELNSMGVSRDTQLRALKLLQLVLDGDGKELHEFGYETMRKRWEQLKITFSVSTHFSLQQTAPQYCTFFQKAREASPAYAWVTCEREEDKDCYAVLKAKGIKGRSGARFHADKRHVRLSLIKSQDDFNILIQKLENFISEENGTATAI</sequence>
<dbReference type="Pfam" id="PF04864">
    <property type="entry name" value="Alliinase_C"/>
    <property type="match status" value="2"/>
</dbReference>
<dbReference type="CDD" id="cd00609">
    <property type="entry name" value="AAT_like"/>
    <property type="match status" value="2"/>
</dbReference>
<proteinExistence type="inferred from homology"/>
<keyword evidence="8" id="KW-1185">Reference proteome</keyword>
<evidence type="ECO:0000256" key="2">
    <source>
        <dbReference type="ARBA" id="ARBA00006312"/>
    </source>
</evidence>
<dbReference type="InterPro" id="IPR050478">
    <property type="entry name" value="Ethylene_sulfur-biosynth"/>
</dbReference>
<gene>
    <name evidence="7" type="ORF">RJ641_029599</name>
</gene>
<evidence type="ECO:0000259" key="5">
    <source>
        <dbReference type="Pfam" id="PF04863"/>
    </source>
</evidence>
<reference evidence="7 8" key="1">
    <citation type="submission" date="2023-12" db="EMBL/GenBank/DDBJ databases">
        <title>A high-quality genome assembly for Dillenia turbinata (Dilleniales).</title>
        <authorList>
            <person name="Chanderbali A."/>
        </authorList>
    </citation>
    <scope>NUCLEOTIDE SEQUENCE [LARGE SCALE GENOMIC DNA]</scope>
    <source>
        <strain evidence="7">LSX21</strain>
        <tissue evidence="7">Leaf</tissue>
    </source>
</reference>
<feature type="domain" description="Alliinase C-terminal" evidence="6">
    <location>
        <begin position="462"/>
        <end position="811"/>
    </location>
</feature>
<dbReference type="PANTHER" id="PTHR43795">
    <property type="entry name" value="BIFUNCTIONAL ASPARTATE AMINOTRANSFERASE AND GLUTAMATE/ASPARTATE-PREPHENATE AMINOTRANSFERASE-RELATED"/>
    <property type="match status" value="1"/>
</dbReference>
<dbReference type="AlphaFoldDB" id="A0AAN8ZMW1"/>
<evidence type="ECO:0000259" key="6">
    <source>
        <dbReference type="Pfam" id="PF04864"/>
    </source>
</evidence>
<dbReference type="Gene3D" id="2.10.25.30">
    <property type="entry name" value="EGF-like, alliinase"/>
    <property type="match status" value="2"/>
</dbReference>
<evidence type="ECO:0000256" key="4">
    <source>
        <dbReference type="ARBA" id="ARBA00022898"/>
    </source>
</evidence>
<organism evidence="7 8">
    <name type="scientific">Dillenia turbinata</name>
    <dbReference type="NCBI Taxonomy" id="194707"/>
    <lineage>
        <taxon>Eukaryota</taxon>
        <taxon>Viridiplantae</taxon>
        <taxon>Streptophyta</taxon>
        <taxon>Embryophyta</taxon>
        <taxon>Tracheophyta</taxon>
        <taxon>Spermatophyta</taxon>
        <taxon>Magnoliopsida</taxon>
        <taxon>eudicotyledons</taxon>
        <taxon>Gunneridae</taxon>
        <taxon>Pentapetalae</taxon>
        <taxon>Dilleniales</taxon>
        <taxon>Dilleniaceae</taxon>
        <taxon>Dillenia</taxon>
    </lineage>
</organism>
<dbReference type="InterPro" id="IPR006947">
    <property type="entry name" value="EGF_alliinase"/>
</dbReference>
<feature type="domain" description="Alliinase EGF-like" evidence="5">
    <location>
        <begin position="38"/>
        <end position="93"/>
    </location>
</feature>
<evidence type="ECO:0000313" key="8">
    <source>
        <dbReference type="Proteomes" id="UP001370490"/>
    </source>
</evidence>
<dbReference type="GO" id="GO:0006520">
    <property type="term" value="P:amino acid metabolic process"/>
    <property type="evidence" value="ECO:0007669"/>
    <property type="project" value="TreeGrafter"/>
</dbReference>
<comment type="cofactor">
    <cofactor evidence="1">
        <name>pyridoxal 5'-phosphate</name>
        <dbReference type="ChEBI" id="CHEBI:597326"/>
    </cofactor>
</comment>